<dbReference type="InterPro" id="IPR029063">
    <property type="entry name" value="SAM-dependent_MTases_sf"/>
</dbReference>
<dbReference type="HAMAP" id="MF_00198">
    <property type="entry name" value="Spermidine_synth"/>
    <property type="match status" value="1"/>
</dbReference>
<dbReference type="PANTHER" id="PTHR11558:SF44">
    <property type="entry name" value="PABS DOMAIN-CONTAINING PROTEIN"/>
    <property type="match status" value="1"/>
</dbReference>
<reference evidence="6 8" key="2">
    <citation type="journal article" date="2014" name="BMC Genomics">
        <title>An improved genome release (version Mt4.0) for the model legume Medicago truncatula.</title>
        <authorList>
            <person name="Tang H."/>
            <person name="Krishnakumar V."/>
            <person name="Bidwell S."/>
            <person name="Rosen B."/>
            <person name="Chan A."/>
            <person name="Zhou S."/>
            <person name="Gentzbittel L."/>
            <person name="Childs K.L."/>
            <person name="Yandell M."/>
            <person name="Gundlach H."/>
            <person name="Mayer K.F."/>
            <person name="Schwartz D.C."/>
            <person name="Town C.D."/>
        </authorList>
    </citation>
    <scope>GENOME REANNOTATION</scope>
    <source>
        <strain evidence="6">A17</strain>
        <strain evidence="7 8">cv. Jemalong A17</strain>
    </source>
</reference>
<dbReference type="InterPro" id="IPR030374">
    <property type="entry name" value="PABS"/>
</dbReference>
<sequence length="323" mass="36003">MGSIVHPSGVTSNDETGFSTPKITAAEGNVGESRSDEHPQIPGWFAEHCPIWPGEAHFLKVENICFQGKSEFQDMLVFETSTYGKVFVLDGALQLTEKDECSYQEMMTHLPLCSIPNPKKVLLFGGGDGGILREISRHSSVEQIDICEIDTMLIDVYKKYFPDIAIGYKDPRVKLHVIDGTIFLNSVPKGTYDAIIVDAFDPVTLCLGRVLCIQGESFWFKSLDIEELLIKSRKIFKGSSDYAWTNVPTYPRQVNIGVIGFLLCSTEGPYVDFRNPINPIGPENYGISKHPLKYYNSEVHSASFCLPSFAKRTEANKSTAKKI</sequence>
<dbReference type="GO" id="GO:0004766">
    <property type="term" value="F:spermidine synthase activity"/>
    <property type="evidence" value="ECO:0000318"/>
    <property type="project" value="GO_Central"/>
</dbReference>
<evidence type="ECO:0000313" key="6">
    <source>
        <dbReference type="EMBL" id="KEH35054.1"/>
    </source>
</evidence>
<dbReference type="InterPro" id="IPR001045">
    <property type="entry name" value="Spermi_synthase"/>
</dbReference>
<dbReference type="PANTHER" id="PTHR11558">
    <property type="entry name" value="SPERMIDINE/SPERMINE SYNTHASE"/>
    <property type="match status" value="1"/>
</dbReference>
<dbReference type="Gene3D" id="2.30.140.10">
    <property type="entry name" value="Spermidine synthase, tetramerisation domain"/>
    <property type="match status" value="1"/>
</dbReference>
<keyword evidence="2 3" id="KW-0808">Transferase</keyword>
<dbReference type="AlphaFoldDB" id="A0A072UZ27"/>
<accession>A0A072UZ27</accession>
<keyword evidence="8" id="KW-1185">Reference proteome</keyword>
<reference evidence="6 8" key="1">
    <citation type="journal article" date="2011" name="Nature">
        <title>The Medicago genome provides insight into the evolution of rhizobial symbioses.</title>
        <authorList>
            <person name="Young N.D."/>
            <person name="Debelle F."/>
            <person name="Oldroyd G.E."/>
            <person name="Geurts R."/>
            <person name="Cannon S.B."/>
            <person name="Udvardi M.K."/>
            <person name="Benedito V.A."/>
            <person name="Mayer K.F."/>
            <person name="Gouzy J."/>
            <person name="Schoof H."/>
            <person name="Van de Peer Y."/>
            <person name="Proost S."/>
            <person name="Cook D.R."/>
            <person name="Meyers B.C."/>
            <person name="Spannagl M."/>
            <person name="Cheung F."/>
            <person name="De Mita S."/>
            <person name="Krishnakumar V."/>
            <person name="Gundlach H."/>
            <person name="Zhou S."/>
            <person name="Mudge J."/>
            <person name="Bharti A.K."/>
            <person name="Murray J.D."/>
            <person name="Naoumkina M.A."/>
            <person name="Rosen B."/>
            <person name="Silverstein K.A."/>
            <person name="Tang H."/>
            <person name="Rombauts S."/>
            <person name="Zhao P.X."/>
            <person name="Zhou P."/>
            <person name="Barbe V."/>
            <person name="Bardou P."/>
            <person name="Bechner M."/>
            <person name="Bellec A."/>
            <person name="Berger A."/>
            <person name="Berges H."/>
            <person name="Bidwell S."/>
            <person name="Bisseling T."/>
            <person name="Choisne N."/>
            <person name="Couloux A."/>
            <person name="Denny R."/>
            <person name="Deshpande S."/>
            <person name="Dai X."/>
            <person name="Doyle J.J."/>
            <person name="Dudez A.M."/>
            <person name="Farmer A.D."/>
            <person name="Fouteau S."/>
            <person name="Franken C."/>
            <person name="Gibelin C."/>
            <person name="Gish J."/>
            <person name="Goldstein S."/>
            <person name="Gonzalez A.J."/>
            <person name="Green P.J."/>
            <person name="Hallab A."/>
            <person name="Hartog M."/>
            <person name="Hua A."/>
            <person name="Humphray S.J."/>
            <person name="Jeong D.H."/>
            <person name="Jing Y."/>
            <person name="Jocker A."/>
            <person name="Kenton S.M."/>
            <person name="Kim D.J."/>
            <person name="Klee K."/>
            <person name="Lai H."/>
            <person name="Lang C."/>
            <person name="Lin S."/>
            <person name="Macmil S.L."/>
            <person name="Magdelenat G."/>
            <person name="Matthews L."/>
            <person name="McCorrison J."/>
            <person name="Monaghan E.L."/>
            <person name="Mun J.H."/>
            <person name="Najar F.Z."/>
            <person name="Nicholson C."/>
            <person name="Noirot C."/>
            <person name="O'Bleness M."/>
            <person name="Paule C.R."/>
            <person name="Poulain J."/>
            <person name="Prion F."/>
            <person name="Qin B."/>
            <person name="Qu C."/>
            <person name="Retzel E.F."/>
            <person name="Riddle C."/>
            <person name="Sallet E."/>
            <person name="Samain S."/>
            <person name="Samson N."/>
            <person name="Sanders I."/>
            <person name="Saurat O."/>
            <person name="Scarpelli C."/>
            <person name="Schiex T."/>
            <person name="Segurens B."/>
            <person name="Severin A.J."/>
            <person name="Sherrier D.J."/>
            <person name="Shi R."/>
            <person name="Sims S."/>
            <person name="Singer S.R."/>
            <person name="Sinharoy S."/>
            <person name="Sterck L."/>
            <person name="Viollet A."/>
            <person name="Wang B.B."/>
            <person name="Wang K."/>
            <person name="Wang M."/>
            <person name="Wang X."/>
            <person name="Warfsmann J."/>
            <person name="Weissenbach J."/>
            <person name="White D.D."/>
            <person name="White J.D."/>
            <person name="Wiley G.B."/>
            <person name="Wincker P."/>
            <person name="Xing Y."/>
            <person name="Yang L."/>
            <person name="Yao Z."/>
            <person name="Ying F."/>
            <person name="Zhai J."/>
            <person name="Zhou L."/>
            <person name="Zuber A."/>
            <person name="Denarie J."/>
            <person name="Dixon R.A."/>
            <person name="May G.D."/>
            <person name="Schwartz D.C."/>
            <person name="Rogers J."/>
            <person name="Quetier F."/>
            <person name="Town C.D."/>
            <person name="Roe B.A."/>
        </authorList>
    </citation>
    <scope>NUCLEOTIDE SEQUENCE [LARGE SCALE GENOMIC DNA]</scope>
    <source>
        <strain evidence="6">A17</strain>
        <strain evidence="7 8">cv. Jemalong A17</strain>
    </source>
</reference>
<dbReference type="Gene3D" id="3.40.50.150">
    <property type="entry name" value="Vaccinia Virus protein VP39"/>
    <property type="match status" value="1"/>
</dbReference>
<protein>
    <submittedName>
        <fullName evidence="6">Spermidine synthase</fullName>
    </submittedName>
</protein>
<dbReference type="Pfam" id="PF17284">
    <property type="entry name" value="Spermine_synt_N"/>
    <property type="match status" value="1"/>
</dbReference>
<evidence type="ECO:0000259" key="5">
    <source>
        <dbReference type="PROSITE" id="PS51006"/>
    </source>
</evidence>
<dbReference type="PROSITE" id="PS51006">
    <property type="entry name" value="PABS_2"/>
    <property type="match status" value="1"/>
</dbReference>
<reference evidence="7" key="3">
    <citation type="submission" date="2015-04" db="UniProtKB">
        <authorList>
            <consortium name="EnsemblPlants"/>
        </authorList>
    </citation>
    <scope>IDENTIFICATION</scope>
    <source>
        <strain evidence="7">cv. Jemalong A17</strain>
    </source>
</reference>
<dbReference type="GO" id="GO:0005829">
    <property type="term" value="C:cytosol"/>
    <property type="evidence" value="ECO:0000318"/>
    <property type="project" value="GO_Central"/>
</dbReference>
<gene>
    <name evidence="6" type="ordered locus">MTR_3g078190</name>
</gene>
<feature type="compositionally biased region" description="Polar residues" evidence="4">
    <location>
        <begin position="9"/>
        <end position="22"/>
    </location>
</feature>
<comment type="similarity">
    <text evidence="1">Belongs to the spermidine/spermine synthase family.</text>
</comment>
<dbReference type="InterPro" id="IPR037163">
    <property type="entry name" value="Spermidine_synt_N_sf"/>
</dbReference>
<evidence type="ECO:0000256" key="3">
    <source>
        <dbReference type="PROSITE-ProRule" id="PRU00354"/>
    </source>
</evidence>
<keyword evidence="3" id="KW-0620">Polyamine biosynthesis</keyword>
<dbReference type="EMBL" id="CM001219">
    <property type="protein sequence ID" value="KEH35054.1"/>
    <property type="molecule type" value="Genomic_DNA"/>
</dbReference>
<evidence type="ECO:0000256" key="2">
    <source>
        <dbReference type="ARBA" id="ARBA00022679"/>
    </source>
</evidence>
<dbReference type="SUPFAM" id="SSF53335">
    <property type="entry name" value="S-adenosyl-L-methionine-dependent methyltransferases"/>
    <property type="match status" value="1"/>
</dbReference>
<feature type="active site" description="Proton acceptor" evidence="3">
    <location>
        <position position="198"/>
    </location>
</feature>
<organism evidence="6 8">
    <name type="scientific">Medicago truncatula</name>
    <name type="common">Barrel medic</name>
    <name type="synonym">Medicago tribuloides</name>
    <dbReference type="NCBI Taxonomy" id="3880"/>
    <lineage>
        <taxon>Eukaryota</taxon>
        <taxon>Viridiplantae</taxon>
        <taxon>Streptophyta</taxon>
        <taxon>Embryophyta</taxon>
        <taxon>Tracheophyta</taxon>
        <taxon>Spermatophyta</taxon>
        <taxon>Magnoliopsida</taxon>
        <taxon>eudicotyledons</taxon>
        <taxon>Gunneridae</taxon>
        <taxon>Pentapetalae</taxon>
        <taxon>rosids</taxon>
        <taxon>fabids</taxon>
        <taxon>Fabales</taxon>
        <taxon>Fabaceae</taxon>
        <taxon>Papilionoideae</taxon>
        <taxon>50 kb inversion clade</taxon>
        <taxon>NPAAA clade</taxon>
        <taxon>Hologalegina</taxon>
        <taxon>IRL clade</taxon>
        <taxon>Trifolieae</taxon>
        <taxon>Medicago</taxon>
    </lineage>
</organism>
<evidence type="ECO:0000256" key="1">
    <source>
        <dbReference type="ARBA" id="ARBA00007867"/>
    </source>
</evidence>
<name>A0A072UZ27_MEDTR</name>
<evidence type="ECO:0000256" key="4">
    <source>
        <dbReference type="SAM" id="MobiDB-lite"/>
    </source>
</evidence>
<dbReference type="Pfam" id="PF01564">
    <property type="entry name" value="Spermine_synth"/>
    <property type="match status" value="1"/>
</dbReference>
<dbReference type="Proteomes" id="UP000002051">
    <property type="component" value="Chromosome 3"/>
</dbReference>
<evidence type="ECO:0000313" key="8">
    <source>
        <dbReference type="Proteomes" id="UP000002051"/>
    </source>
</evidence>
<proteinExistence type="inferred from homology"/>
<feature type="region of interest" description="Disordered" evidence="4">
    <location>
        <begin position="1"/>
        <end position="22"/>
    </location>
</feature>
<dbReference type="STRING" id="3880.A0A072UZ27"/>
<dbReference type="EnsemblPlants" id="KEH35054">
    <property type="protein sequence ID" value="KEH35054"/>
    <property type="gene ID" value="MTR_3g078190"/>
</dbReference>
<evidence type="ECO:0000313" key="7">
    <source>
        <dbReference type="EnsemblPlants" id="KEH35054"/>
    </source>
</evidence>
<feature type="domain" description="PABS" evidence="5">
    <location>
        <begin position="42"/>
        <end position="204"/>
    </location>
</feature>
<dbReference type="HOGENOM" id="CLU_048199_3_0_1"/>
<dbReference type="InterPro" id="IPR035246">
    <property type="entry name" value="Spermidine_synt_N"/>
</dbReference>
<dbReference type="GO" id="GO:0008295">
    <property type="term" value="P:spermidine biosynthetic process"/>
    <property type="evidence" value="ECO:0000318"/>
    <property type="project" value="GO_Central"/>
</dbReference>